<protein>
    <submittedName>
        <fullName evidence="2">Uncharacterized protein</fullName>
    </submittedName>
</protein>
<name>A0AAI9XCD8_PENTH</name>
<feature type="region of interest" description="Disordered" evidence="1">
    <location>
        <begin position="14"/>
        <end position="34"/>
    </location>
</feature>
<evidence type="ECO:0000313" key="3">
    <source>
        <dbReference type="Proteomes" id="UP001227192"/>
    </source>
</evidence>
<comment type="caution">
    <text evidence="2">The sequence shown here is derived from an EMBL/GenBank/DDBJ whole genome shotgun (WGS) entry which is preliminary data.</text>
</comment>
<dbReference type="Proteomes" id="UP001227192">
    <property type="component" value="Unassembled WGS sequence"/>
</dbReference>
<reference evidence="2" key="1">
    <citation type="submission" date="2015-06" db="EMBL/GenBank/DDBJ databases">
        <authorList>
            <person name="Nguyen H."/>
        </authorList>
    </citation>
    <scope>NUCLEOTIDE SEQUENCE</scope>
    <source>
        <strain evidence="2">DAOM 180753</strain>
    </source>
</reference>
<keyword evidence="3" id="KW-1185">Reference proteome</keyword>
<reference evidence="2" key="2">
    <citation type="journal article" date="2016" name="Fungal Biol.">
        <title>Ochratoxin A production by Penicillium thymicola.</title>
        <authorList>
            <person name="Nguyen H.D.T."/>
            <person name="McMullin D.R."/>
            <person name="Ponomareva E."/>
            <person name="Riley R."/>
            <person name="Pomraning K.R."/>
            <person name="Baker S.E."/>
            <person name="Seifert K.A."/>
        </authorList>
    </citation>
    <scope>NUCLEOTIDE SEQUENCE</scope>
    <source>
        <strain evidence="2">DAOM 180753</strain>
    </source>
</reference>
<organism evidence="2 3">
    <name type="scientific">Penicillium thymicola</name>
    <dbReference type="NCBI Taxonomy" id="293382"/>
    <lineage>
        <taxon>Eukaryota</taxon>
        <taxon>Fungi</taxon>
        <taxon>Dikarya</taxon>
        <taxon>Ascomycota</taxon>
        <taxon>Pezizomycotina</taxon>
        <taxon>Eurotiomycetes</taxon>
        <taxon>Eurotiomycetidae</taxon>
        <taxon>Eurotiales</taxon>
        <taxon>Aspergillaceae</taxon>
        <taxon>Penicillium</taxon>
    </lineage>
</organism>
<evidence type="ECO:0000256" key="1">
    <source>
        <dbReference type="SAM" id="MobiDB-lite"/>
    </source>
</evidence>
<proteinExistence type="predicted"/>
<evidence type="ECO:0000313" key="2">
    <source>
        <dbReference type="EMBL" id="KAJ9492161.1"/>
    </source>
</evidence>
<dbReference type="EMBL" id="LACB01000017">
    <property type="protein sequence ID" value="KAJ9492161.1"/>
    <property type="molecule type" value="Genomic_DNA"/>
</dbReference>
<sequence>MLVSHRTFWRLLDYPPSPPTPARQNKNQSPPYEESTVDHWLHHYMLLDLKVLWILKTIEGKTKQNRQVQKHKNRMAKQAMLGRFSRTKKIWKKREKKEEKKEEKKNETDVMLLVHVFLLDNNYHEVDHGV</sequence>
<gene>
    <name evidence="2" type="ORF">VN97_g1099</name>
</gene>
<accession>A0AAI9XCD8</accession>
<dbReference type="AlphaFoldDB" id="A0AAI9XCD8"/>